<feature type="region of interest" description="Disordered" evidence="2">
    <location>
        <begin position="99"/>
        <end position="123"/>
    </location>
</feature>
<comment type="caution">
    <text evidence="4">The sequence shown here is derived from an EMBL/GenBank/DDBJ whole genome shotgun (WGS) entry which is preliminary data.</text>
</comment>
<dbReference type="InterPro" id="IPR011598">
    <property type="entry name" value="bHLH_dom"/>
</dbReference>
<feature type="region of interest" description="Disordered" evidence="2">
    <location>
        <begin position="704"/>
        <end position="747"/>
    </location>
</feature>
<evidence type="ECO:0000313" key="5">
    <source>
        <dbReference type="Proteomes" id="UP000653565"/>
    </source>
</evidence>
<gene>
    <name evidence="4" type="ORF">CNMCM6805_004791</name>
</gene>
<dbReference type="PROSITE" id="PS50888">
    <property type="entry name" value="BHLH"/>
    <property type="match status" value="1"/>
</dbReference>
<dbReference type="CDD" id="cd11392">
    <property type="entry name" value="bHLH_ScPHO4_like"/>
    <property type="match status" value="1"/>
</dbReference>
<dbReference type="EMBL" id="JAAAPX010000025">
    <property type="protein sequence ID" value="KAF4240665.1"/>
    <property type="molecule type" value="Genomic_DNA"/>
</dbReference>
<evidence type="ECO:0000259" key="3">
    <source>
        <dbReference type="PROSITE" id="PS50888"/>
    </source>
</evidence>
<feature type="compositionally biased region" description="Low complexity" evidence="2">
    <location>
        <begin position="733"/>
        <end position="747"/>
    </location>
</feature>
<keyword evidence="5" id="KW-1185">Reference proteome</keyword>
<sequence>MDQDNSMAWPGSLQEQSLMAASGEDEFTNFLEFGMHFPDLEGHGPGERQLQPPRSLPASVSMMPTTTAEQEQLVRMDTDSLPSAHPSSSYNNRIMGDFSFDLSSHNQQSQPQGRIPSSYTSAPVTPAFYNQELAQPQMYHHPQQPPQKQLQQQSHHGLPTTSQPYIPHGQAIIPPTPNSIELQGNAARYPAQVDENHELYDRYPRMNEEQALYTPLVSPAMTPLETQFRLPEYTIPGEYFTPLTSPALEAQNSNGNGYPFQSVSEVGFLHSPADAIPGSSAPSSPGLMRKHRRRPSTTKSFSSRAKKQQSPSVRPQTRKKSTLNLNSDEVLNGLSQDQGVSKILPHGVSGLRQSSNESSDQDSVSPEPLSEPLMPPPALPPARKSPAIVPQADESQTSAPATPAMLMRLQRPQPAENPTGQFNGQARLVSTESYDDVMEDVMLPEAANPSSQLSRPQVARIDTAMKSGSATPVTSASITPSLEPKSAPVMDRNPGSIAPSPRTMAMPSPSGPIAKKSDTPKLGPMGRKRQSLSSTHASPNLRPKISPSIQPLVRGEESRTLAGISSETSALYLASKSNYQHILDGTLLPGVSYPETLAENLSSKRTNHKLAEQGRRNRINNALKEIESLIPSAFIQMKHAKENVASHAKGDKEKEKEKAGAQTISKASTVELAIDYIKALKQELEETKGKLVVAEARIGENGAAKDEGCKAATVSSTEDGNSKTANGTQGSNTAEAAVTSTEATGLT</sequence>
<accession>A0A8H4GIQ3</accession>
<feature type="compositionally biased region" description="Low complexity" evidence="2">
    <location>
        <begin position="353"/>
        <end position="372"/>
    </location>
</feature>
<dbReference type="SMART" id="SM00353">
    <property type="entry name" value="HLH"/>
    <property type="match status" value="1"/>
</dbReference>
<feature type="region of interest" description="Disordered" evidence="2">
    <location>
        <begin position="643"/>
        <end position="663"/>
    </location>
</feature>
<evidence type="ECO:0000313" key="4">
    <source>
        <dbReference type="EMBL" id="KAF4240665.1"/>
    </source>
</evidence>
<feature type="coiled-coil region" evidence="1">
    <location>
        <begin position="670"/>
        <end position="697"/>
    </location>
</feature>
<feature type="compositionally biased region" description="Polar residues" evidence="2">
    <location>
        <begin position="297"/>
        <end position="315"/>
    </location>
</feature>
<feature type="region of interest" description="Disordered" evidence="2">
    <location>
        <begin position="1"/>
        <end position="68"/>
    </location>
</feature>
<evidence type="ECO:0000256" key="2">
    <source>
        <dbReference type="SAM" id="MobiDB-lite"/>
    </source>
</evidence>
<dbReference type="SUPFAM" id="SSF47459">
    <property type="entry name" value="HLH, helix-loop-helix DNA-binding domain"/>
    <property type="match status" value="1"/>
</dbReference>
<dbReference type="Gene3D" id="4.10.280.10">
    <property type="entry name" value="Helix-loop-helix DNA-binding domain"/>
    <property type="match status" value="1"/>
</dbReference>
<feature type="compositionally biased region" description="Low complexity" evidence="2">
    <location>
        <begin position="271"/>
        <end position="285"/>
    </location>
</feature>
<reference evidence="4" key="2">
    <citation type="submission" date="2020-04" db="EMBL/GenBank/DDBJ databases">
        <authorList>
            <person name="Santos R.A.C."/>
            <person name="Steenwyk J.L."/>
            <person name="Rivero-Menendez O."/>
            <person name="Mead M.E."/>
            <person name="Silva L.P."/>
            <person name="Bastos R.W."/>
            <person name="Alastruey-Izquierdo A."/>
            <person name="Goldman G.H."/>
            <person name="Rokas A."/>
        </authorList>
    </citation>
    <scope>NUCLEOTIDE SEQUENCE</scope>
    <source>
        <strain evidence="4">CNM-CM6805</strain>
    </source>
</reference>
<feature type="domain" description="BHLH" evidence="3">
    <location>
        <begin position="603"/>
        <end position="680"/>
    </location>
</feature>
<name>A0A8H4GIQ3_9EURO</name>
<dbReference type="FunFam" id="4.10.280.10:FF:000099">
    <property type="entry name" value="Myc-family transcription factor"/>
    <property type="match status" value="1"/>
</dbReference>
<dbReference type="InterPro" id="IPR036638">
    <property type="entry name" value="HLH_DNA-bd_sf"/>
</dbReference>
<dbReference type="OrthoDB" id="5344169at2759"/>
<evidence type="ECO:0000256" key="1">
    <source>
        <dbReference type="SAM" id="Coils"/>
    </source>
</evidence>
<feature type="compositionally biased region" description="Polar residues" evidence="2">
    <location>
        <begin position="713"/>
        <end position="732"/>
    </location>
</feature>
<reference evidence="4" key="1">
    <citation type="journal article" date="2020" name="bioRxiv">
        <title>Genomic and phenotypic heterogeneity of clinical isolates of the human pathogens Aspergillus fumigatus, Aspergillus lentulus and Aspergillus fumigatiaffinis.</title>
        <authorList>
            <person name="dos Santos R.A.C."/>
            <person name="Steenwyk J.L."/>
            <person name="Rivero-Menendez O."/>
            <person name="Mead M.E."/>
            <person name="Silva L.P."/>
            <person name="Bastos R.W."/>
            <person name="Alastruey-Izquierdo A."/>
            <person name="Goldman G.H."/>
            <person name="Rokas A."/>
        </authorList>
    </citation>
    <scope>NUCLEOTIDE SEQUENCE</scope>
    <source>
        <strain evidence="4">CNM-CM6805</strain>
    </source>
</reference>
<proteinExistence type="predicted"/>
<feature type="region of interest" description="Disordered" evidence="2">
    <location>
        <begin position="271"/>
        <end position="326"/>
    </location>
</feature>
<keyword evidence="1" id="KW-0175">Coiled coil</keyword>
<feature type="compositionally biased region" description="Low complexity" evidence="2">
    <location>
        <begin position="138"/>
        <end position="156"/>
    </location>
</feature>
<feature type="region of interest" description="Disordered" evidence="2">
    <location>
        <begin position="138"/>
        <end position="164"/>
    </location>
</feature>
<feature type="region of interest" description="Disordered" evidence="2">
    <location>
        <begin position="465"/>
        <end position="554"/>
    </location>
</feature>
<feature type="compositionally biased region" description="Polar residues" evidence="2">
    <location>
        <begin position="466"/>
        <end position="480"/>
    </location>
</feature>
<organism evidence="4 5">
    <name type="scientific">Aspergillus fumigatiaffinis</name>
    <dbReference type="NCBI Taxonomy" id="340414"/>
    <lineage>
        <taxon>Eukaryota</taxon>
        <taxon>Fungi</taxon>
        <taxon>Dikarya</taxon>
        <taxon>Ascomycota</taxon>
        <taxon>Pezizomycotina</taxon>
        <taxon>Eurotiomycetes</taxon>
        <taxon>Eurotiomycetidae</taxon>
        <taxon>Eurotiales</taxon>
        <taxon>Aspergillaceae</taxon>
        <taxon>Aspergillus</taxon>
        <taxon>Aspergillus subgen. Fumigati</taxon>
    </lineage>
</organism>
<dbReference type="AlphaFoldDB" id="A0A8H4GIQ3"/>
<dbReference type="Proteomes" id="UP000653565">
    <property type="component" value="Unassembled WGS sequence"/>
</dbReference>
<protein>
    <recommendedName>
        <fullName evidence="3">BHLH domain-containing protein</fullName>
    </recommendedName>
</protein>
<feature type="region of interest" description="Disordered" evidence="2">
    <location>
        <begin position="346"/>
        <end position="402"/>
    </location>
</feature>
<dbReference type="GO" id="GO:0046983">
    <property type="term" value="F:protein dimerization activity"/>
    <property type="evidence" value="ECO:0007669"/>
    <property type="project" value="InterPro"/>
</dbReference>
<feature type="compositionally biased region" description="Basic and acidic residues" evidence="2">
    <location>
        <begin position="643"/>
        <end position="659"/>
    </location>
</feature>
<dbReference type="Pfam" id="PF00010">
    <property type="entry name" value="HLH"/>
    <property type="match status" value="1"/>
</dbReference>
<feature type="compositionally biased region" description="Polar residues" evidence="2">
    <location>
        <begin position="101"/>
        <end position="123"/>
    </location>
</feature>